<dbReference type="CDD" id="cd00570">
    <property type="entry name" value="GST_N_family"/>
    <property type="match status" value="1"/>
</dbReference>
<sequence length="339" mass="37750">MGNCIPKSKRGSKSPAPASAPASTMIIKLYGAESCPIAARIRIALLYKNSSFQFIPSESPILRFPTLLCGSQSISGSDDLILRYIDSRFPGSPSLGLTGNGNEHSSVAAELGAVVALQHRSIERHLEGVEGWAADTNGGGGGGGRRSSAQKRYAELVEVMLEHAQMEERFLFPLLERAAEDQGLCGVRYGEHARELPMMNGIKEDMKSVMAMEPKAPCYKEAMLNLSQRLKTFQKHCKDHFQKEERELLPLLNTAERFGNEEGEETERWLDEVIDLMETTHSRLFLFFMSGLLPNEAMKYIQLLCKSIKDQKQLLMLLQSLITSLERKHSTSTNYAIPL</sequence>
<evidence type="ECO:0000259" key="2">
    <source>
        <dbReference type="Pfam" id="PF13417"/>
    </source>
</evidence>
<accession>A0A9D5CGA2</accession>
<evidence type="ECO:0008006" key="5">
    <source>
        <dbReference type="Google" id="ProtNLM"/>
    </source>
</evidence>
<reference evidence="3" key="2">
    <citation type="journal article" date="2022" name="Hortic Res">
        <title>The genome of Dioscorea zingiberensis sheds light on the biosynthesis, origin and evolution of the medicinally important diosgenin saponins.</title>
        <authorList>
            <person name="Li Y."/>
            <person name="Tan C."/>
            <person name="Li Z."/>
            <person name="Guo J."/>
            <person name="Li S."/>
            <person name="Chen X."/>
            <person name="Wang C."/>
            <person name="Dai X."/>
            <person name="Yang H."/>
            <person name="Song W."/>
            <person name="Hou L."/>
            <person name="Xu J."/>
            <person name="Tong Z."/>
            <person name="Xu A."/>
            <person name="Yuan X."/>
            <person name="Wang W."/>
            <person name="Yang Q."/>
            <person name="Chen L."/>
            <person name="Sun Z."/>
            <person name="Wang K."/>
            <person name="Pan B."/>
            <person name="Chen J."/>
            <person name="Bao Y."/>
            <person name="Liu F."/>
            <person name="Qi X."/>
            <person name="Gang D.R."/>
            <person name="Wen J."/>
            <person name="Li J."/>
        </authorList>
    </citation>
    <scope>NUCLEOTIDE SEQUENCE</scope>
    <source>
        <strain evidence="3">Dzin_1.0</strain>
    </source>
</reference>
<reference evidence="3" key="1">
    <citation type="submission" date="2021-03" db="EMBL/GenBank/DDBJ databases">
        <authorList>
            <person name="Li Z."/>
            <person name="Yang C."/>
        </authorList>
    </citation>
    <scope>NUCLEOTIDE SEQUENCE</scope>
    <source>
        <strain evidence="3">Dzin_1.0</strain>
        <tissue evidence="3">Leaf</tissue>
    </source>
</reference>
<dbReference type="InterPro" id="IPR004045">
    <property type="entry name" value="Glutathione_S-Trfase_N"/>
</dbReference>
<evidence type="ECO:0000313" key="4">
    <source>
        <dbReference type="Proteomes" id="UP001085076"/>
    </source>
</evidence>
<comment type="caution">
    <text evidence="3">The sequence shown here is derived from an EMBL/GenBank/DDBJ whole genome shotgun (WGS) entry which is preliminary data.</text>
</comment>
<dbReference type="OrthoDB" id="4951845at2759"/>
<keyword evidence="4" id="KW-1185">Reference proteome</keyword>
<dbReference type="Gene3D" id="1.20.120.520">
    <property type="entry name" value="nmb1532 protein domain like"/>
    <property type="match status" value="1"/>
</dbReference>
<dbReference type="Proteomes" id="UP001085076">
    <property type="component" value="Miscellaneous, Linkage group lg05"/>
</dbReference>
<evidence type="ECO:0000259" key="1">
    <source>
        <dbReference type="Pfam" id="PF01814"/>
    </source>
</evidence>
<proteinExistence type="predicted"/>
<dbReference type="Pfam" id="PF13417">
    <property type="entry name" value="GST_N_3"/>
    <property type="match status" value="1"/>
</dbReference>
<dbReference type="CDD" id="cd12108">
    <property type="entry name" value="Hr-like"/>
    <property type="match status" value="1"/>
</dbReference>
<dbReference type="InterPro" id="IPR012312">
    <property type="entry name" value="Hemerythrin-like"/>
</dbReference>
<feature type="domain" description="Hemerythrin-like" evidence="1">
    <location>
        <begin position="115"/>
        <end position="252"/>
    </location>
</feature>
<dbReference type="SUPFAM" id="SSF52833">
    <property type="entry name" value="Thioredoxin-like"/>
    <property type="match status" value="1"/>
</dbReference>
<name>A0A9D5CGA2_9LILI</name>
<gene>
    <name evidence="3" type="ORF">J5N97_020675</name>
</gene>
<dbReference type="PANTHER" id="PTHR35739">
    <property type="entry name" value="OS01G0861700 PROTEIN"/>
    <property type="match status" value="1"/>
</dbReference>
<feature type="domain" description="GST N-terminal" evidence="2">
    <location>
        <begin position="29"/>
        <end position="93"/>
    </location>
</feature>
<dbReference type="AlphaFoldDB" id="A0A9D5CGA2"/>
<evidence type="ECO:0000313" key="3">
    <source>
        <dbReference type="EMBL" id="KAJ0972716.1"/>
    </source>
</evidence>
<dbReference type="PANTHER" id="PTHR35739:SF1">
    <property type="entry name" value="OS01G0861700 PROTEIN"/>
    <property type="match status" value="1"/>
</dbReference>
<organism evidence="3 4">
    <name type="scientific">Dioscorea zingiberensis</name>
    <dbReference type="NCBI Taxonomy" id="325984"/>
    <lineage>
        <taxon>Eukaryota</taxon>
        <taxon>Viridiplantae</taxon>
        <taxon>Streptophyta</taxon>
        <taxon>Embryophyta</taxon>
        <taxon>Tracheophyta</taxon>
        <taxon>Spermatophyta</taxon>
        <taxon>Magnoliopsida</taxon>
        <taxon>Liliopsida</taxon>
        <taxon>Dioscoreales</taxon>
        <taxon>Dioscoreaceae</taxon>
        <taxon>Dioscorea</taxon>
    </lineage>
</organism>
<dbReference type="Gene3D" id="3.40.30.10">
    <property type="entry name" value="Glutaredoxin"/>
    <property type="match status" value="1"/>
</dbReference>
<dbReference type="Pfam" id="PF01814">
    <property type="entry name" value="Hemerythrin"/>
    <property type="match status" value="1"/>
</dbReference>
<protein>
    <recommendedName>
        <fullName evidence="5">Hemerythrin-like domain-containing protein</fullName>
    </recommendedName>
</protein>
<dbReference type="InterPro" id="IPR036249">
    <property type="entry name" value="Thioredoxin-like_sf"/>
</dbReference>
<dbReference type="EMBL" id="JAGGNH010000005">
    <property type="protein sequence ID" value="KAJ0972716.1"/>
    <property type="molecule type" value="Genomic_DNA"/>
</dbReference>